<dbReference type="GO" id="GO:0031177">
    <property type="term" value="F:phosphopantetheine binding"/>
    <property type="evidence" value="ECO:0007669"/>
    <property type="project" value="TreeGrafter"/>
</dbReference>
<dbReference type="AlphaFoldDB" id="A0A1I0XAA4"/>
<dbReference type="Gene3D" id="3.30.559.10">
    <property type="entry name" value="Chloramphenicol acetyltransferase-like domain"/>
    <property type="match status" value="1"/>
</dbReference>
<dbReference type="Gene3D" id="3.30.559.30">
    <property type="entry name" value="Nonribosomal peptide synthetase, condensation domain"/>
    <property type="match status" value="1"/>
</dbReference>
<name>A0A1I0XAA4_9FIRM</name>
<evidence type="ECO:0000313" key="3">
    <source>
        <dbReference type="Proteomes" id="UP000198838"/>
    </source>
</evidence>
<organism evidence="2 3">
    <name type="scientific">Acetitomaculum ruminis DSM 5522</name>
    <dbReference type="NCBI Taxonomy" id="1120918"/>
    <lineage>
        <taxon>Bacteria</taxon>
        <taxon>Bacillati</taxon>
        <taxon>Bacillota</taxon>
        <taxon>Clostridia</taxon>
        <taxon>Lachnospirales</taxon>
        <taxon>Lachnospiraceae</taxon>
        <taxon>Acetitomaculum</taxon>
    </lineage>
</organism>
<protein>
    <submittedName>
        <fullName evidence="2">Condensation domain-containing protein</fullName>
    </submittedName>
</protein>
<dbReference type="PANTHER" id="PTHR45527">
    <property type="entry name" value="NONRIBOSOMAL PEPTIDE SYNTHETASE"/>
    <property type="match status" value="1"/>
</dbReference>
<sequence length="421" mass="49737">MTRLQCAYQLAESMDFDLCGIECSVYIEFKTRNLDYDRLNNAWKEVYKRHPALRGRIVEDGYIEYVDFNGFEDIILINKNDDAKKICQEMIKRENSNMAVLLAYKEARKVKKMYFSMNIILADPLSFQIILEDLSNYYIKGKFETEINDEKINEYFDIVWKTSRQEKKKDRQYWKEKITDYGICYKIPACFRKNYTKEYESHKAYLDKESYASLLKCSKKYGVSLEMVLLSIFALAVKEEVKEEKIVINYPLFEREKSYEDCVGDFSKNLLAGLDLRNLTSFKSLVLKVFNQIKEYKSHLSLDGLEVMTLYNSYLLDDNYKEALVFSPSIKKDLISKDFLEQIGDIVEISSKTPDVALDAQTYKIKDTLFFIWVVPKNWFNKGQIEKMFKKYMSLCEKYANENQWEKGEDFKAKELKGELA</sequence>
<dbReference type="InterPro" id="IPR023213">
    <property type="entry name" value="CAT-like_dom_sf"/>
</dbReference>
<dbReference type="Pfam" id="PF00668">
    <property type="entry name" value="Condensation"/>
    <property type="match status" value="1"/>
</dbReference>
<dbReference type="GO" id="GO:0044550">
    <property type="term" value="P:secondary metabolite biosynthetic process"/>
    <property type="evidence" value="ECO:0007669"/>
    <property type="project" value="TreeGrafter"/>
</dbReference>
<dbReference type="GO" id="GO:0005737">
    <property type="term" value="C:cytoplasm"/>
    <property type="evidence" value="ECO:0007669"/>
    <property type="project" value="TreeGrafter"/>
</dbReference>
<dbReference type="RefSeq" id="WP_177205579.1">
    <property type="nucleotide sequence ID" value="NZ_FOJY01000006.1"/>
</dbReference>
<accession>A0A1I0XAA4</accession>
<evidence type="ECO:0000313" key="2">
    <source>
        <dbReference type="EMBL" id="SFA97366.1"/>
    </source>
</evidence>
<dbReference type="Proteomes" id="UP000198838">
    <property type="component" value="Unassembled WGS sequence"/>
</dbReference>
<dbReference type="GO" id="GO:0008610">
    <property type="term" value="P:lipid biosynthetic process"/>
    <property type="evidence" value="ECO:0007669"/>
    <property type="project" value="UniProtKB-ARBA"/>
</dbReference>
<keyword evidence="3" id="KW-1185">Reference proteome</keyword>
<dbReference type="STRING" id="1120918.SAMN05216249_10625"/>
<feature type="domain" description="Condensation" evidence="1">
    <location>
        <begin position="31"/>
        <end position="300"/>
    </location>
</feature>
<dbReference type="PANTHER" id="PTHR45527:SF1">
    <property type="entry name" value="FATTY ACID SYNTHASE"/>
    <property type="match status" value="1"/>
</dbReference>
<dbReference type="EMBL" id="FOJY01000006">
    <property type="protein sequence ID" value="SFA97366.1"/>
    <property type="molecule type" value="Genomic_DNA"/>
</dbReference>
<gene>
    <name evidence="2" type="ORF">SAMN05216249_10625</name>
</gene>
<evidence type="ECO:0000259" key="1">
    <source>
        <dbReference type="Pfam" id="PF00668"/>
    </source>
</evidence>
<proteinExistence type="predicted"/>
<dbReference type="SUPFAM" id="SSF52777">
    <property type="entry name" value="CoA-dependent acyltransferases"/>
    <property type="match status" value="2"/>
</dbReference>
<dbReference type="GO" id="GO:0043041">
    <property type="term" value="P:amino acid activation for nonribosomal peptide biosynthetic process"/>
    <property type="evidence" value="ECO:0007669"/>
    <property type="project" value="TreeGrafter"/>
</dbReference>
<dbReference type="InterPro" id="IPR001242">
    <property type="entry name" value="Condensation_dom"/>
</dbReference>
<reference evidence="2 3" key="1">
    <citation type="submission" date="2016-10" db="EMBL/GenBank/DDBJ databases">
        <authorList>
            <person name="de Groot N.N."/>
        </authorList>
    </citation>
    <scope>NUCLEOTIDE SEQUENCE [LARGE SCALE GENOMIC DNA]</scope>
    <source>
        <strain evidence="2 3">DSM 5522</strain>
    </source>
</reference>
<dbReference type="GO" id="GO:0003824">
    <property type="term" value="F:catalytic activity"/>
    <property type="evidence" value="ECO:0007669"/>
    <property type="project" value="InterPro"/>
</dbReference>